<dbReference type="Pfam" id="PF02441">
    <property type="entry name" value="Flavoprotein"/>
    <property type="match status" value="1"/>
</dbReference>
<name>A0A831RVG3_9GAMM</name>
<evidence type="ECO:0000259" key="5">
    <source>
        <dbReference type="Pfam" id="PF02441"/>
    </source>
</evidence>
<comment type="cofactor">
    <cofactor evidence="3">
        <name>FMN</name>
        <dbReference type="ChEBI" id="CHEBI:58210"/>
    </cofactor>
    <text evidence="3">Binds 1 FMN per subunit.</text>
</comment>
<feature type="binding site" evidence="3">
    <location>
        <position position="289"/>
    </location>
    <ligand>
        <name>CTP</name>
        <dbReference type="ChEBI" id="CHEBI:37563"/>
    </ligand>
</feature>
<keyword evidence="3 4" id="KW-0436">Ligase</keyword>
<sequence length="399" mass="42608">MAGVANQNILLGVTGGIAAYKSVELARLLLKAGARVRVVMTEAATRFVSPLTFQAVTGSPVRCSLFDEEHEAAMGHIELARWADQMVIAPASADFMARMALGLANDLLTTLCLASASSIAIAPAMNQRMWQHPAVQHNLSLLEERGVRVLGPESGEQACGDTGPGRMLEPADMLAALDSASGAGLFAGKKVLITAGPTHEAIDPVRFIGNRSSGKMGYALARAFRRGGADVLLVSGPVSLPAPPGVNRVNVQTALQMHKAVFENIHSVDIFVGCAAVADYRPENPQQQKIKKLSDRMDISLVRNPDILAEVATLEEGPYTLGFAAETQNLVENARAKLLAKQVDMLAANSVADGMGFESDENTLLVIWPEGEKHLPVQDKQQLAESLLGVLADQYRRDE</sequence>
<dbReference type="PANTHER" id="PTHR14359:SF6">
    <property type="entry name" value="PHOSPHOPANTOTHENOYLCYSTEINE DECARBOXYLASE"/>
    <property type="match status" value="1"/>
</dbReference>
<dbReference type="Proteomes" id="UP000886339">
    <property type="component" value="Unassembled WGS sequence"/>
</dbReference>
<dbReference type="Pfam" id="PF04127">
    <property type="entry name" value="DFP"/>
    <property type="match status" value="1"/>
</dbReference>
<feature type="binding site" evidence="3">
    <location>
        <position position="323"/>
    </location>
    <ligand>
        <name>CTP</name>
        <dbReference type="ChEBI" id="CHEBI:37563"/>
    </ligand>
</feature>
<feature type="region of interest" description="Phosphopantothenoylcysteine decarboxylase" evidence="3">
    <location>
        <begin position="1"/>
        <end position="190"/>
    </location>
</feature>
<feature type="binding site" evidence="3">
    <location>
        <position position="337"/>
    </location>
    <ligand>
        <name>CTP</name>
        <dbReference type="ChEBI" id="CHEBI:37563"/>
    </ligand>
</feature>
<organism evidence="7">
    <name type="scientific">Thiolapillus brandeum</name>
    <dbReference type="NCBI Taxonomy" id="1076588"/>
    <lineage>
        <taxon>Bacteria</taxon>
        <taxon>Pseudomonadati</taxon>
        <taxon>Pseudomonadota</taxon>
        <taxon>Gammaproteobacteria</taxon>
        <taxon>Chromatiales</taxon>
        <taxon>Sedimenticolaceae</taxon>
        <taxon>Thiolapillus</taxon>
    </lineage>
</organism>
<keyword evidence="3 4" id="KW-0288">FMN</keyword>
<dbReference type="GO" id="GO:0015941">
    <property type="term" value="P:pantothenate catabolic process"/>
    <property type="evidence" value="ECO:0007669"/>
    <property type="project" value="InterPro"/>
</dbReference>
<evidence type="ECO:0000259" key="6">
    <source>
        <dbReference type="Pfam" id="PF04127"/>
    </source>
</evidence>
<dbReference type="InterPro" id="IPR003382">
    <property type="entry name" value="Flavoprotein"/>
</dbReference>
<dbReference type="PANTHER" id="PTHR14359">
    <property type="entry name" value="HOMO-OLIGOMERIC FLAVIN CONTAINING CYS DECARBOXYLASE FAMILY"/>
    <property type="match status" value="1"/>
</dbReference>
<dbReference type="InterPro" id="IPR035929">
    <property type="entry name" value="CoaB-like_sf"/>
</dbReference>
<evidence type="ECO:0000256" key="4">
    <source>
        <dbReference type="RuleBase" id="RU364078"/>
    </source>
</evidence>
<dbReference type="InterPro" id="IPR007085">
    <property type="entry name" value="DNA/pantothenate-metab_flavo_C"/>
</dbReference>
<proteinExistence type="inferred from homology"/>
<comment type="caution">
    <text evidence="7">The sequence shown here is derived from an EMBL/GenBank/DDBJ whole genome shotgun (WGS) entry which is preliminary data.</text>
</comment>
<dbReference type="GO" id="GO:0046872">
    <property type="term" value="F:metal ion binding"/>
    <property type="evidence" value="ECO:0007669"/>
    <property type="project" value="UniProtKB-KW"/>
</dbReference>
<dbReference type="EMBL" id="DRLF01000076">
    <property type="protein sequence ID" value="HEC05590.1"/>
    <property type="molecule type" value="Genomic_DNA"/>
</dbReference>
<feature type="region of interest" description="Phosphopantothenate--cysteine ligase" evidence="3">
    <location>
        <begin position="191"/>
        <end position="399"/>
    </location>
</feature>
<dbReference type="EC" id="4.1.1.36" evidence="3"/>
<comment type="cofactor">
    <cofactor evidence="3">
        <name>Mg(2+)</name>
        <dbReference type="ChEBI" id="CHEBI:18420"/>
    </cofactor>
</comment>
<keyword evidence="3" id="KW-0479">Metal-binding</keyword>
<comment type="similarity">
    <text evidence="3 4">In the N-terminal section; belongs to the HFCD (homo-oligomeric flavin containing Cys decarboxylase) superfamily.</text>
</comment>
<keyword evidence="3" id="KW-0460">Magnesium</keyword>
<evidence type="ECO:0000256" key="2">
    <source>
        <dbReference type="ARBA" id="ARBA00023239"/>
    </source>
</evidence>
<dbReference type="SUPFAM" id="SSF102645">
    <property type="entry name" value="CoaB-like"/>
    <property type="match status" value="1"/>
</dbReference>
<dbReference type="UniPathway" id="UPA00241">
    <property type="reaction ID" value="UER00353"/>
</dbReference>
<comment type="pathway">
    <text evidence="3 4">Cofactor biosynthesis; coenzyme A biosynthesis; CoA from (R)-pantothenate: step 2/5.</text>
</comment>
<dbReference type="InterPro" id="IPR005252">
    <property type="entry name" value="CoaBC"/>
</dbReference>
<feature type="binding site" evidence="3">
    <location>
        <position position="279"/>
    </location>
    <ligand>
        <name>CTP</name>
        <dbReference type="ChEBI" id="CHEBI:37563"/>
    </ligand>
</feature>
<keyword evidence="1 3" id="KW-0210">Decarboxylase</keyword>
<keyword evidence="3" id="KW-0511">Multifunctional enzyme</keyword>
<protein>
    <recommendedName>
        <fullName evidence="3">Coenzyme A biosynthesis bifunctional protein CoaBC</fullName>
    </recommendedName>
    <alternativeName>
        <fullName evidence="3">DNA/pantothenate metabolism flavoprotein</fullName>
    </alternativeName>
    <alternativeName>
        <fullName evidence="3">Phosphopantothenoylcysteine synthetase/decarboxylase</fullName>
        <shortName evidence="3">PPCS-PPCDC</shortName>
    </alternativeName>
    <domain>
        <recommendedName>
            <fullName evidence="3">Phosphopantothenoylcysteine decarboxylase</fullName>
            <shortName evidence="3">PPC decarboxylase</shortName>
            <shortName evidence="3">PPC-DC</shortName>
            <ecNumber evidence="3">4.1.1.36</ecNumber>
        </recommendedName>
        <alternativeName>
            <fullName evidence="3">CoaC</fullName>
        </alternativeName>
    </domain>
    <domain>
        <recommendedName>
            <fullName evidence="3">Phosphopantothenate--cysteine ligase</fullName>
            <ecNumber evidence="3">6.3.2.5</ecNumber>
        </recommendedName>
        <alternativeName>
            <fullName evidence="3">CoaB</fullName>
        </alternativeName>
        <alternativeName>
            <fullName evidence="3">Phosphopantothenoylcysteine synthetase</fullName>
            <shortName evidence="3">PPC synthetase</shortName>
            <shortName evidence="3">PPC-S</shortName>
        </alternativeName>
    </domain>
</protein>
<comment type="pathway">
    <text evidence="3 4">Cofactor biosynthesis; coenzyme A biosynthesis; CoA from (R)-pantothenate: step 3/5.</text>
</comment>
<dbReference type="GO" id="GO:0004632">
    <property type="term" value="F:phosphopantothenate--cysteine ligase activity"/>
    <property type="evidence" value="ECO:0007669"/>
    <property type="project" value="UniProtKB-UniRule"/>
</dbReference>
<evidence type="ECO:0000313" key="7">
    <source>
        <dbReference type="EMBL" id="HEC05590.1"/>
    </source>
</evidence>
<feature type="active site" description="Proton donor" evidence="3">
    <location>
        <position position="159"/>
    </location>
</feature>
<accession>A0A831RVG3</accession>
<feature type="binding site" evidence="3">
    <location>
        <position position="341"/>
    </location>
    <ligand>
        <name>CTP</name>
        <dbReference type="ChEBI" id="CHEBI:37563"/>
    </ligand>
</feature>
<comment type="catalytic activity">
    <reaction evidence="3 4">
        <text>(R)-4'-phosphopantothenate + L-cysteine + CTP = N-[(R)-4-phosphopantothenoyl]-L-cysteine + CMP + diphosphate + H(+)</text>
        <dbReference type="Rhea" id="RHEA:19397"/>
        <dbReference type="ChEBI" id="CHEBI:10986"/>
        <dbReference type="ChEBI" id="CHEBI:15378"/>
        <dbReference type="ChEBI" id="CHEBI:33019"/>
        <dbReference type="ChEBI" id="CHEBI:35235"/>
        <dbReference type="ChEBI" id="CHEBI:37563"/>
        <dbReference type="ChEBI" id="CHEBI:59458"/>
        <dbReference type="ChEBI" id="CHEBI:60377"/>
        <dbReference type="EC" id="6.3.2.5"/>
    </reaction>
</comment>
<evidence type="ECO:0000256" key="3">
    <source>
        <dbReference type="HAMAP-Rule" id="MF_02225"/>
    </source>
</evidence>
<keyword evidence="3 4" id="KW-0285">Flavoprotein</keyword>
<dbReference type="Gene3D" id="3.40.50.1950">
    <property type="entry name" value="Flavin prenyltransferase-like"/>
    <property type="match status" value="1"/>
</dbReference>
<feature type="binding site" evidence="3">
    <location>
        <begin position="305"/>
        <end position="308"/>
    </location>
    <ligand>
        <name>CTP</name>
        <dbReference type="ChEBI" id="CHEBI:37563"/>
    </ligand>
</feature>
<dbReference type="GO" id="GO:0015937">
    <property type="term" value="P:coenzyme A biosynthetic process"/>
    <property type="evidence" value="ECO:0007669"/>
    <property type="project" value="UniProtKB-UniRule"/>
</dbReference>
<comment type="similarity">
    <text evidence="3 4">In the C-terminal section; belongs to the PPC synthetase family.</text>
</comment>
<feature type="domain" description="Flavoprotein" evidence="5">
    <location>
        <begin position="8"/>
        <end position="173"/>
    </location>
</feature>
<keyword evidence="2 3" id="KW-0456">Lyase</keyword>
<dbReference type="InterPro" id="IPR036551">
    <property type="entry name" value="Flavin_trans-like"/>
</dbReference>
<dbReference type="AlphaFoldDB" id="A0A831RVG3"/>
<dbReference type="EC" id="6.3.2.5" evidence="3"/>
<dbReference type="GO" id="GO:0071513">
    <property type="term" value="C:phosphopantothenoylcysteine decarboxylase complex"/>
    <property type="evidence" value="ECO:0007669"/>
    <property type="project" value="TreeGrafter"/>
</dbReference>
<dbReference type="GO" id="GO:0010181">
    <property type="term" value="F:FMN binding"/>
    <property type="evidence" value="ECO:0007669"/>
    <property type="project" value="UniProtKB-UniRule"/>
</dbReference>
<comment type="catalytic activity">
    <reaction evidence="3 4">
        <text>N-[(R)-4-phosphopantothenoyl]-L-cysteine + H(+) = (R)-4'-phosphopantetheine + CO2</text>
        <dbReference type="Rhea" id="RHEA:16793"/>
        <dbReference type="ChEBI" id="CHEBI:15378"/>
        <dbReference type="ChEBI" id="CHEBI:16526"/>
        <dbReference type="ChEBI" id="CHEBI:59458"/>
        <dbReference type="ChEBI" id="CHEBI:61723"/>
        <dbReference type="EC" id="4.1.1.36"/>
    </reaction>
</comment>
<dbReference type="SUPFAM" id="SSF52507">
    <property type="entry name" value="Homo-oligomeric flavin-containing Cys decarboxylases, HFCD"/>
    <property type="match status" value="1"/>
</dbReference>
<gene>
    <name evidence="3 7" type="primary">coaBC</name>
    <name evidence="7" type="ORF">ENJ12_01950</name>
</gene>
<comment type="function">
    <text evidence="3">Catalyzes two sequential steps in the biosynthesis of coenzyme A. In the first step cysteine is conjugated to 4'-phosphopantothenate to form 4-phosphopantothenoylcysteine. In the second step the latter compound is decarboxylated to form 4'-phosphopantotheine.</text>
</comment>
<feature type="binding site" evidence="3">
    <location>
        <begin position="273"/>
        <end position="275"/>
    </location>
    <ligand>
        <name>CTP</name>
        <dbReference type="ChEBI" id="CHEBI:37563"/>
    </ligand>
</feature>
<feature type="domain" description="DNA/pantothenate metabolism flavoprotein C-terminal" evidence="6">
    <location>
        <begin position="187"/>
        <end position="392"/>
    </location>
</feature>
<dbReference type="Gene3D" id="3.40.50.10300">
    <property type="entry name" value="CoaB-like"/>
    <property type="match status" value="1"/>
</dbReference>
<dbReference type="HAMAP" id="MF_02225">
    <property type="entry name" value="CoaBC"/>
    <property type="match status" value="1"/>
</dbReference>
<reference evidence="7" key="1">
    <citation type="journal article" date="2020" name="mSystems">
        <title>Genome- and Community-Level Interaction Insights into Carbon Utilization and Element Cycling Functions of Hydrothermarchaeota in Hydrothermal Sediment.</title>
        <authorList>
            <person name="Zhou Z."/>
            <person name="Liu Y."/>
            <person name="Xu W."/>
            <person name="Pan J."/>
            <person name="Luo Z.H."/>
            <person name="Li M."/>
        </authorList>
    </citation>
    <scope>NUCLEOTIDE SEQUENCE [LARGE SCALE GENOMIC DNA]</scope>
    <source>
        <strain evidence="7">HyVt-458</strain>
    </source>
</reference>
<dbReference type="GO" id="GO:0004633">
    <property type="term" value="F:phosphopantothenoylcysteine decarboxylase activity"/>
    <property type="evidence" value="ECO:0007669"/>
    <property type="project" value="UniProtKB-UniRule"/>
</dbReference>
<evidence type="ECO:0000256" key="1">
    <source>
        <dbReference type="ARBA" id="ARBA00022793"/>
    </source>
</evidence>
<comment type="function">
    <text evidence="4">Catalyzes two steps in the biosynthesis of coenzyme A. In the first step cysteine is conjugated to 4'-phosphopantothenate to form 4-phosphopantothenoylcysteine, in the latter compound is decarboxylated to form 4'-phosphopantotheine.</text>
</comment>
<dbReference type="NCBIfam" id="TIGR00521">
    <property type="entry name" value="coaBC_dfp"/>
    <property type="match status" value="1"/>
</dbReference>